<feature type="domain" description="M23ase beta-sheet core" evidence="1">
    <location>
        <begin position="105"/>
        <end position="202"/>
    </location>
</feature>
<accession>A0A7W7WH18</accession>
<proteinExistence type="predicted"/>
<sequence>MGTPLFPLSLPLPAVAPALSAGPNAGPPPHPPDRRVVVLLVALLTALLLVGLPQPPASGARGLHGVAGPPGAPVVGPGPGRAWPVGGPGGLLQRFDPPPERWAAGHRGVDLAASVGATVRAAAPGVVSFTGMVAGRPVVTVTHPASGNPPLRTTYLPVTGSLPVGTAVAGGEPIGVLATGVGHCATGCLHWGLLRGKRYLDPLALLGTGQARLLPLDGG</sequence>
<dbReference type="InterPro" id="IPR011055">
    <property type="entry name" value="Dup_hybrid_motif"/>
</dbReference>
<dbReference type="AlphaFoldDB" id="A0A7W7WH18"/>
<dbReference type="RefSeq" id="WP_184913856.1">
    <property type="nucleotide sequence ID" value="NZ_JACHJR010000001.1"/>
</dbReference>
<dbReference type="EMBL" id="JACHJR010000001">
    <property type="protein sequence ID" value="MBB4946678.1"/>
    <property type="molecule type" value="Genomic_DNA"/>
</dbReference>
<comment type="caution">
    <text evidence="2">The sequence shown here is derived from an EMBL/GenBank/DDBJ whole genome shotgun (WGS) entry which is preliminary data.</text>
</comment>
<keyword evidence="3" id="KW-1185">Reference proteome</keyword>
<dbReference type="Proteomes" id="UP000573327">
    <property type="component" value="Unassembled WGS sequence"/>
</dbReference>
<evidence type="ECO:0000313" key="2">
    <source>
        <dbReference type="EMBL" id="MBB4946678.1"/>
    </source>
</evidence>
<keyword evidence="2" id="KW-0378">Hydrolase</keyword>
<evidence type="ECO:0000313" key="3">
    <source>
        <dbReference type="Proteomes" id="UP000573327"/>
    </source>
</evidence>
<dbReference type="GO" id="GO:0016787">
    <property type="term" value="F:hydrolase activity"/>
    <property type="evidence" value="ECO:0007669"/>
    <property type="project" value="UniProtKB-KW"/>
</dbReference>
<dbReference type="Pfam" id="PF01551">
    <property type="entry name" value="Peptidase_M23"/>
    <property type="match status" value="1"/>
</dbReference>
<gene>
    <name evidence="2" type="ORF">F4556_002213</name>
</gene>
<name>A0A7W7WH18_9ACTN</name>
<evidence type="ECO:0000259" key="1">
    <source>
        <dbReference type="Pfam" id="PF01551"/>
    </source>
</evidence>
<reference evidence="2 3" key="1">
    <citation type="submission" date="2020-08" db="EMBL/GenBank/DDBJ databases">
        <title>Sequencing the genomes of 1000 actinobacteria strains.</title>
        <authorList>
            <person name="Klenk H.-P."/>
        </authorList>
    </citation>
    <scope>NUCLEOTIDE SEQUENCE [LARGE SCALE GENOMIC DNA]</scope>
    <source>
        <strain evidence="2 3">DSM 44786</strain>
    </source>
</reference>
<dbReference type="SUPFAM" id="SSF51261">
    <property type="entry name" value="Duplicated hybrid motif"/>
    <property type="match status" value="1"/>
</dbReference>
<organism evidence="2 3">
    <name type="scientific">Kitasatospora gansuensis</name>
    <dbReference type="NCBI Taxonomy" id="258050"/>
    <lineage>
        <taxon>Bacteria</taxon>
        <taxon>Bacillati</taxon>
        <taxon>Actinomycetota</taxon>
        <taxon>Actinomycetes</taxon>
        <taxon>Kitasatosporales</taxon>
        <taxon>Streptomycetaceae</taxon>
        <taxon>Kitasatospora</taxon>
    </lineage>
</organism>
<protein>
    <submittedName>
        <fullName evidence="2">Murein DD-endopeptidase MepM/ murein hydrolase activator NlpD</fullName>
    </submittedName>
</protein>
<dbReference type="InterPro" id="IPR016047">
    <property type="entry name" value="M23ase_b-sheet_dom"/>
</dbReference>
<dbReference type="CDD" id="cd12797">
    <property type="entry name" value="M23_peptidase"/>
    <property type="match status" value="1"/>
</dbReference>
<dbReference type="Gene3D" id="2.70.70.10">
    <property type="entry name" value="Glucose Permease (Domain IIA)"/>
    <property type="match status" value="1"/>
</dbReference>